<evidence type="ECO:0000313" key="6">
    <source>
        <dbReference type="EMBL" id="KAJ5081633.1"/>
    </source>
</evidence>
<dbReference type="GO" id="GO:0004040">
    <property type="term" value="F:amidase activity"/>
    <property type="evidence" value="ECO:0007669"/>
    <property type="project" value="UniProtKB-EC"/>
</dbReference>
<proteinExistence type="inferred from homology"/>
<evidence type="ECO:0000256" key="3">
    <source>
        <dbReference type="ARBA" id="ARBA00012922"/>
    </source>
</evidence>
<dbReference type="InterPro" id="IPR023631">
    <property type="entry name" value="Amidase_dom"/>
</dbReference>
<comment type="caution">
    <text evidence="6">The sequence shown here is derived from an EMBL/GenBank/DDBJ whole genome shotgun (WGS) entry which is preliminary data.</text>
</comment>
<protein>
    <recommendedName>
        <fullName evidence="3">amidase</fullName>
        <ecNumber evidence="3">3.5.1.4</ecNumber>
    </recommendedName>
</protein>
<dbReference type="SUPFAM" id="SSF75304">
    <property type="entry name" value="Amidase signature (AS) enzymes"/>
    <property type="match status" value="1"/>
</dbReference>
<feature type="domain" description="Amidase" evidence="5">
    <location>
        <begin position="14"/>
        <end position="300"/>
    </location>
</feature>
<accession>A0A9W9EGZ3</accession>
<dbReference type="RefSeq" id="XP_056506920.1">
    <property type="nucleotide sequence ID" value="XM_056660422.1"/>
</dbReference>
<dbReference type="EMBL" id="JAPMSZ010000012">
    <property type="protein sequence ID" value="KAJ5081633.1"/>
    <property type="molecule type" value="Genomic_DNA"/>
</dbReference>
<organism evidence="6 7">
    <name type="scientific">Penicillium alfredii</name>
    <dbReference type="NCBI Taxonomy" id="1506179"/>
    <lineage>
        <taxon>Eukaryota</taxon>
        <taxon>Fungi</taxon>
        <taxon>Dikarya</taxon>
        <taxon>Ascomycota</taxon>
        <taxon>Pezizomycotina</taxon>
        <taxon>Eurotiomycetes</taxon>
        <taxon>Eurotiomycetidae</taxon>
        <taxon>Eurotiales</taxon>
        <taxon>Aspergillaceae</taxon>
        <taxon>Penicillium</taxon>
    </lineage>
</organism>
<evidence type="ECO:0000259" key="5">
    <source>
        <dbReference type="Pfam" id="PF01425"/>
    </source>
</evidence>
<dbReference type="Proteomes" id="UP001141434">
    <property type="component" value="Unassembled WGS sequence"/>
</dbReference>
<gene>
    <name evidence="6" type="ORF">NUU61_009897</name>
</gene>
<dbReference type="Pfam" id="PF01425">
    <property type="entry name" value="Amidase"/>
    <property type="match status" value="1"/>
</dbReference>
<evidence type="ECO:0000256" key="1">
    <source>
        <dbReference type="ARBA" id="ARBA00001311"/>
    </source>
</evidence>
<evidence type="ECO:0000313" key="7">
    <source>
        <dbReference type="Proteomes" id="UP001141434"/>
    </source>
</evidence>
<evidence type="ECO:0000256" key="2">
    <source>
        <dbReference type="ARBA" id="ARBA00009199"/>
    </source>
</evidence>
<keyword evidence="7" id="KW-1185">Reference proteome</keyword>
<dbReference type="PANTHER" id="PTHR46072:SF7">
    <property type="entry name" value="AMIDASE"/>
    <property type="match status" value="1"/>
</dbReference>
<sequence length="359" mass="38491">MTPVVGLTKASCVPATLVATEMINNVIGYTWNPKNRLLSSGGSSGGKGVLIAMRASPAGFGTDIGGSVRIPAGFNNLFGLRSSSGRIPYQGAANSIDGQNTILSVIGPLAPTARSLSMLCRAVLDQEPWYHDPLVLELPWREAIVDETRALIEQARAGLSSLAFAIMHYNGVARVHPLVARGLKLVEQTLKRLGHLVIAWDPPSHVTAHKLAVSKTFNMDGGADLRHHLGLSGEPQAPQVIINTAGPQLPASEIAALNVAKREYQKRYMGYWNSTATLTGTGCPVNGVFCPLVPHVAVIPGQYDFVVAADQHVEWDYNADTYDGAPVGVQLLGRLQEEKMLTLADYLGEEIAREARRAC</sequence>
<evidence type="ECO:0000256" key="4">
    <source>
        <dbReference type="ARBA" id="ARBA00022801"/>
    </source>
</evidence>
<reference evidence="6" key="1">
    <citation type="submission" date="2022-11" db="EMBL/GenBank/DDBJ databases">
        <authorList>
            <person name="Petersen C."/>
        </authorList>
    </citation>
    <scope>NUCLEOTIDE SEQUENCE</scope>
    <source>
        <strain evidence="6">IBT 34128</strain>
    </source>
</reference>
<dbReference type="Gene3D" id="3.90.1300.10">
    <property type="entry name" value="Amidase signature (AS) domain"/>
    <property type="match status" value="1"/>
</dbReference>
<dbReference type="AlphaFoldDB" id="A0A9W9EGZ3"/>
<dbReference type="InterPro" id="IPR020556">
    <property type="entry name" value="Amidase_CS"/>
</dbReference>
<dbReference type="InterPro" id="IPR036928">
    <property type="entry name" value="AS_sf"/>
</dbReference>
<comment type="similarity">
    <text evidence="2">Belongs to the amidase family.</text>
</comment>
<dbReference type="PANTHER" id="PTHR46072">
    <property type="entry name" value="AMIDASE-RELATED-RELATED"/>
    <property type="match status" value="1"/>
</dbReference>
<comment type="catalytic activity">
    <reaction evidence="1">
        <text>a monocarboxylic acid amide + H2O = a monocarboxylate + NH4(+)</text>
        <dbReference type="Rhea" id="RHEA:12020"/>
        <dbReference type="ChEBI" id="CHEBI:15377"/>
        <dbReference type="ChEBI" id="CHEBI:28938"/>
        <dbReference type="ChEBI" id="CHEBI:35757"/>
        <dbReference type="ChEBI" id="CHEBI:83628"/>
        <dbReference type="EC" id="3.5.1.4"/>
    </reaction>
</comment>
<dbReference type="GeneID" id="81399591"/>
<dbReference type="PROSITE" id="PS00571">
    <property type="entry name" value="AMIDASES"/>
    <property type="match status" value="1"/>
</dbReference>
<dbReference type="OrthoDB" id="6428749at2759"/>
<keyword evidence="4" id="KW-0378">Hydrolase</keyword>
<dbReference type="EC" id="3.5.1.4" evidence="3"/>
<reference evidence="6" key="2">
    <citation type="journal article" date="2023" name="IMA Fungus">
        <title>Comparative genomic study of the Penicillium genus elucidates a diverse pangenome and 15 lateral gene transfer events.</title>
        <authorList>
            <person name="Petersen C."/>
            <person name="Sorensen T."/>
            <person name="Nielsen M.R."/>
            <person name="Sondergaard T.E."/>
            <person name="Sorensen J.L."/>
            <person name="Fitzpatrick D.A."/>
            <person name="Frisvad J.C."/>
            <person name="Nielsen K.L."/>
        </authorList>
    </citation>
    <scope>NUCLEOTIDE SEQUENCE</scope>
    <source>
        <strain evidence="6">IBT 34128</strain>
    </source>
</reference>
<name>A0A9W9EGZ3_9EURO</name>